<dbReference type="AlphaFoldDB" id="A0ABD6ETW1"/>
<dbReference type="GO" id="GO:0008270">
    <property type="term" value="F:zinc ion binding"/>
    <property type="evidence" value="ECO:0007669"/>
    <property type="project" value="UniProtKB-KW"/>
</dbReference>
<evidence type="ECO:0000259" key="9">
    <source>
        <dbReference type="PROSITE" id="PS50157"/>
    </source>
</evidence>
<dbReference type="EMBL" id="JBGFUD010012127">
    <property type="protein sequence ID" value="MFH4983393.1"/>
    <property type="molecule type" value="Genomic_DNA"/>
</dbReference>
<feature type="region of interest" description="Disordered" evidence="8">
    <location>
        <begin position="104"/>
        <end position="131"/>
    </location>
</feature>
<evidence type="ECO:0000256" key="3">
    <source>
        <dbReference type="ARBA" id="ARBA00022737"/>
    </source>
</evidence>
<dbReference type="Gene3D" id="3.30.160.60">
    <property type="entry name" value="Classic Zinc Finger"/>
    <property type="match status" value="2"/>
</dbReference>
<evidence type="ECO:0000256" key="1">
    <source>
        <dbReference type="ARBA" id="ARBA00004123"/>
    </source>
</evidence>
<protein>
    <recommendedName>
        <fullName evidence="9">C2H2-type domain-containing protein</fullName>
    </recommendedName>
</protein>
<evidence type="ECO:0000313" key="11">
    <source>
        <dbReference type="Proteomes" id="UP001608902"/>
    </source>
</evidence>
<dbReference type="PANTHER" id="PTHR45718:SF4">
    <property type="entry name" value="TRANSCRIPTIONAL ACTIVATOR CUBITUS INTERRUPTUS"/>
    <property type="match status" value="1"/>
</dbReference>
<keyword evidence="2" id="KW-0479">Metal-binding</keyword>
<organism evidence="10 11">
    <name type="scientific">Gnathostoma spinigerum</name>
    <dbReference type="NCBI Taxonomy" id="75299"/>
    <lineage>
        <taxon>Eukaryota</taxon>
        <taxon>Metazoa</taxon>
        <taxon>Ecdysozoa</taxon>
        <taxon>Nematoda</taxon>
        <taxon>Chromadorea</taxon>
        <taxon>Rhabditida</taxon>
        <taxon>Spirurina</taxon>
        <taxon>Gnathostomatomorpha</taxon>
        <taxon>Gnathostomatoidea</taxon>
        <taxon>Gnathostomatidae</taxon>
        <taxon>Gnathostoma</taxon>
    </lineage>
</organism>
<feature type="domain" description="C2H2-type" evidence="9">
    <location>
        <begin position="271"/>
        <end position="302"/>
    </location>
</feature>
<keyword evidence="3" id="KW-0677">Repeat</keyword>
<keyword evidence="6" id="KW-0539">Nucleus</keyword>
<evidence type="ECO:0000256" key="2">
    <source>
        <dbReference type="ARBA" id="ARBA00022723"/>
    </source>
</evidence>
<dbReference type="PANTHER" id="PTHR45718">
    <property type="entry name" value="TRANSCRIPTIONAL ACTIVATOR CUBITUS INTERRUPTUS"/>
    <property type="match status" value="1"/>
</dbReference>
<dbReference type="SUPFAM" id="SSF57667">
    <property type="entry name" value="beta-beta-alpha zinc fingers"/>
    <property type="match status" value="2"/>
</dbReference>
<dbReference type="InterPro" id="IPR056436">
    <property type="entry name" value="Znf-C2H2_ZIC1-5/GLI1-3-like"/>
</dbReference>
<evidence type="ECO:0000256" key="7">
    <source>
        <dbReference type="PROSITE-ProRule" id="PRU00042"/>
    </source>
</evidence>
<dbReference type="PROSITE" id="PS50157">
    <property type="entry name" value="ZINC_FINGER_C2H2_2"/>
    <property type="match status" value="1"/>
</dbReference>
<dbReference type="FunFam" id="3.30.160.60:FF:000031">
    <property type="entry name" value="GLI family zinc finger 3"/>
    <property type="match status" value="1"/>
</dbReference>
<evidence type="ECO:0000256" key="8">
    <source>
        <dbReference type="SAM" id="MobiDB-lite"/>
    </source>
</evidence>
<dbReference type="GO" id="GO:0005634">
    <property type="term" value="C:nucleus"/>
    <property type="evidence" value="ECO:0007669"/>
    <property type="project" value="UniProtKB-SubCell"/>
</dbReference>
<comment type="subcellular location">
    <subcellularLocation>
        <location evidence="1">Nucleus</location>
    </subcellularLocation>
</comment>
<name>A0ABD6ETW1_9BILA</name>
<dbReference type="GO" id="GO:0140297">
    <property type="term" value="F:DNA-binding transcription factor binding"/>
    <property type="evidence" value="ECO:0007669"/>
    <property type="project" value="UniProtKB-ARBA"/>
</dbReference>
<dbReference type="PROSITE" id="PS00028">
    <property type="entry name" value="ZINC_FINGER_C2H2_1"/>
    <property type="match status" value="1"/>
</dbReference>
<accession>A0ABD6ETW1</accession>
<dbReference type="Pfam" id="PF23561">
    <property type="entry name" value="zf-C2H2_15"/>
    <property type="match status" value="1"/>
</dbReference>
<dbReference type="InterPro" id="IPR036236">
    <property type="entry name" value="Znf_C2H2_sf"/>
</dbReference>
<evidence type="ECO:0000313" key="10">
    <source>
        <dbReference type="EMBL" id="MFH4983393.1"/>
    </source>
</evidence>
<feature type="compositionally biased region" description="Basic and acidic residues" evidence="8">
    <location>
        <begin position="17"/>
        <end position="40"/>
    </location>
</feature>
<keyword evidence="5" id="KW-0862">Zinc</keyword>
<keyword evidence="11" id="KW-1185">Reference proteome</keyword>
<dbReference type="InterPro" id="IPR043359">
    <property type="entry name" value="GLI-like"/>
</dbReference>
<reference evidence="10 11" key="1">
    <citation type="submission" date="2024-08" db="EMBL/GenBank/DDBJ databases">
        <title>Gnathostoma spinigerum genome.</title>
        <authorList>
            <person name="Gonzalez-Bertolin B."/>
            <person name="Monzon S."/>
            <person name="Zaballos A."/>
            <person name="Jimenez P."/>
            <person name="Dekumyoy P."/>
            <person name="Varona S."/>
            <person name="Cuesta I."/>
            <person name="Sumanam S."/>
            <person name="Adisakwattana P."/>
            <person name="Gasser R.B."/>
            <person name="Hernandez-Gonzalez A."/>
            <person name="Young N.D."/>
            <person name="Perteguer M.J."/>
        </authorList>
    </citation>
    <scope>NUCLEOTIDE SEQUENCE [LARGE SCALE GENOMIC DNA]</scope>
    <source>
        <strain evidence="10">AL3</strain>
        <tissue evidence="10">Liver</tissue>
    </source>
</reference>
<evidence type="ECO:0000256" key="6">
    <source>
        <dbReference type="ARBA" id="ARBA00023242"/>
    </source>
</evidence>
<dbReference type="InterPro" id="IPR013087">
    <property type="entry name" value="Znf_C2H2_type"/>
</dbReference>
<dbReference type="SMART" id="SM00355">
    <property type="entry name" value="ZnF_C2H2"/>
    <property type="match status" value="2"/>
</dbReference>
<feature type="compositionally biased region" description="Basic and acidic residues" evidence="8">
    <location>
        <begin position="115"/>
        <end position="131"/>
    </location>
</feature>
<evidence type="ECO:0000256" key="5">
    <source>
        <dbReference type="ARBA" id="ARBA00022833"/>
    </source>
</evidence>
<comment type="caution">
    <text evidence="10">The sequence shown here is derived from an EMBL/GenBank/DDBJ whole genome shotgun (WGS) entry which is preliminary data.</text>
</comment>
<feature type="region of interest" description="Disordered" evidence="8">
    <location>
        <begin position="1"/>
        <end position="40"/>
    </location>
</feature>
<keyword evidence="4 7" id="KW-0863">Zinc-finger</keyword>
<proteinExistence type="predicted"/>
<sequence length="316" mass="36280">MRVVNVVTGQSRKRRAESRSLSDFAGRKDSLAKNESSEKSKFALKASKISEETVRGEPFSDIINPRAQMQQRKTVLSRNYNKVNPEGLVRYNVGMEVIKQEAEKETVITENPPDDPCRISEEERQSNREVEVKADVPDLTATKSSRKRRRTRFSVSSSTLSDSCASVVSSLSWRSSLASADPPYEMNNRVHHAKKEADCNVSNDRNSDHIRRRKDSSKPQIVTRGKSAELVEVKMSEELKCHWDECDRILSSRKELVDHVANCHIRSLRLFMCRWRECEREEPFKSKYTLVIHVRRHTGEKPNKCTVSLFLPVCLT</sequence>
<gene>
    <name evidence="10" type="ORF">AB6A40_010102</name>
</gene>
<evidence type="ECO:0000256" key="4">
    <source>
        <dbReference type="ARBA" id="ARBA00022771"/>
    </source>
</evidence>
<dbReference type="Proteomes" id="UP001608902">
    <property type="component" value="Unassembled WGS sequence"/>
</dbReference>